<organism evidence="2">
    <name type="scientific">Eucalyptus grandis</name>
    <name type="common">Flooded gum</name>
    <dbReference type="NCBI Taxonomy" id="71139"/>
    <lineage>
        <taxon>Eukaryota</taxon>
        <taxon>Viridiplantae</taxon>
        <taxon>Streptophyta</taxon>
        <taxon>Embryophyta</taxon>
        <taxon>Tracheophyta</taxon>
        <taxon>Spermatophyta</taxon>
        <taxon>Magnoliopsida</taxon>
        <taxon>eudicotyledons</taxon>
        <taxon>Gunneridae</taxon>
        <taxon>Pentapetalae</taxon>
        <taxon>rosids</taxon>
        <taxon>malvids</taxon>
        <taxon>Myrtales</taxon>
        <taxon>Myrtaceae</taxon>
        <taxon>Myrtoideae</taxon>
        <taxon>Eucalypteae</taxon>
        <taxon>Eucalyptus</taxon>
    </lineage>
</organism>
<name>A0A059CD52_EUCGR</name>
<accession>A0A059CD52</accession>
<feature type="transmembrane region" description="Helical" evidence="1">
    <location>
        <begin position="26"/>
        <end position="44"/>
    </location>
</feature>
<dbReference type="AlphaFoldDB" id="A0A059CD52"/>
<sequence length="78" mass="9103">MDPRGNGLSRLVHIPNKLGHKEIRDLTSLVIYIFQSIFCIYILQPSLTSWIRQFLAHGPRLLVLPMRTLRMWPSKKCS</sequence>
<gene>
    <name evidence="2" type="ORF">EUGRSUZ_D00569</name>
</gene>
<keyword evidence="1" id="KW-0812">Transmembrane</keyword>
<dbReference type="InParanoid" id="A0A059CD52"/>
<evidence type="ECO:0000313" key="2">
    <source>
        <dbReference type="EMBL" id="KCW76179.1"/>
    </source>
</evidence>
<keyword evidence="1" id="KW-1133">Transmembrane helix</keyword>
<dbReference type="EMBL" id="KK198756">
    <property type="protein sequence ID" value="KCW76179.1"/>
    <property type="molecule type" value="Genomic_DNA"/>
</dbReference>
<proteinExistence type="predicted"/>
<dbReference type="Gramene" id="KCW76179">
    <property type="protein sequence ID" value="KCW76179"/>
    <property type="gene ID" value="EUGRSUZ_D00569"/>
</dbReference>
<keyword evidence="1" id="KW-0472">Membrane</keyword>
<protein>
    <submittedName>
        <fullName evidence="2">Uncharacterized protein</fullName>
    </submittedName>
</protein>
<reference evidence="2" key="1">
    <citation type="submission" date="2013-07" db="EMBL/GenBank/DDBJ databases">
        <title>The genome of Eucalyptus grandis.</title>
        <authorList>
            <person name="Schmutz J."/>
            <person name="Hayes R."/>
            <person name="Myburg A."/>
            <person name="Tuskan G."/>
            <person name="Grattapaglia D."/>
            <person name="Rokhsar D.S."/>
        </authorList>
    </citation>
    <scope>NUCLEOTIDE SEQUENCE</scope>
    <source>
        <tissue evidence="2">Leaf extractions</tissue>
    </source>
</reference>
<evidence type="ECO:0000256" key="1">
    <source>
        <dbReference type="SAM" id="Phobius"/>
    </source>
</evidence>